<dbReference type="SUPFAM" id="SSF51182">
    <property type="entry name" value="RmlC-like cupins"/>
    <property type="match status" value="1"/>
</dbReference>
<comment type="caution">
    <text evidence="2">The sequence shown here is derived from an EMBL/GenBank/DDBJ whole genome shotgun (WGS) entry which is preliminary data.</text>
</comment>
<keyword evidence="3" id="KW-1185">Reference proteome</keyword>
<organism evidence="2 3">
    <name type="scientific">Pseudonocardia humida</name>
    <dbReference type="NCBI Taxonomy" id="2800819"/>
    <lineage>
        <taxon>Bacteria</taxon>
        <taxon>Bacillati</taxon>
        <taxon>Actinomycetota</taxon>
        <taxon>Actinomycetes</taxon>
        <taxon>Pseudonocardiales</taxon>
        <taxon>Pseudonocardiaceae</taxon>
        <taxon>Pseudonocardia</taxon>
    </lineage>
</organism>
<evidence type="ECO:0000313" key="2">
    <source>
        <dbReference type="EMBL" id="MCO1656553.1"/>
    </source>
</evidence>
<dbReference type="Proteomes" id="UP001165283">
    <property type="component" value="Unassembled WGS sequence"/>
</dbReference>
<dbReference type="InterPro" id="IPR013096">
    <property type="entry name" value="Cupin_2"/>
</dbReference>
<dbReference type="InterPro" id="IPR053146">
    <property type="entry name" value="QDO-like"/>
</dbReference>
<reference evidence="2" key="1">
    <citation type="submission" date="2021-04" db="EMBL/GenBank/DDBJ databases">
        <title>Pseudonocardia sp. nov., isolated from sandy soil of mangrove forest.</title>
        <authorList>
            <person name="Zan Z."/>
            <person name="Huang R."/>
            <person name="Liu W."/>
        </authorList>
    </citation>
    <scope>NUCLEOTIDE SEQUENCE</scope>
    <source>
        <strain evidence="2">S2-4</strain>
    </source>
</reference>
<dbReference type="Pfam" id="PF07883">
    <property type="entry name" value="Cupin_2"/>
    <property type="match status" value="1"/>
</dbReference>
<sequence length="163" mass="17190">MTNTTHLVRAADAEVLDGDPGGTITLLADAADTGGALSAHRSTFRAGAVGAPPHTHHEASELFLVLGGALRVLLGEEVTVLRAGDLLVVPAGVPHAFEAAPGHDAEVLFVLAPARERAEYYRLLDRVHRGQAEWTQVGASQDRFDNHYVDSPAWAGRDGADAN</sequence>
<dbReference type="RefSeq" id="WP_252439379.1">
    <property type="nucleotide sequence ID" value="NZ_JAGSOV010000035.1"/>
</dbReference>
<dbReference type="Gene3D" id="2.60.120.10">
    <property type="entry name" value="Jelly Rolls"/>
    <property type="match status" value="1"/>
</dbReference>
<evidence type="ECO:0000313" key="3">
    <source>
        <dbReference type="Proteomes" id="UP001165283"/>
    </source>
</evidence>
<dbReference type="InterPro" id="IPR014710">
    <property type="entry name" value="RmlC-like_jellyroll"/>
</dbReference>
<proteinExistence type="predicted"/>
<name>A0ABT1A0T6_9PSEU</name>
<gene>
    <name evidence="2" type="ORF">KDL28_15965</name>
</gene>
<dbReference type="PANTHER" id="PTHR36440">
    <property type="entry name" value="PUTATIVE (AFU_ORTHOLOGUE AFUA_8G07350)-RELATED"/>
    <property type="match status" value="1"/>
</dbReference>
<dbReference type="PANTHER" id="PTHR36440:SF1">
    <property type="entry name" value="PUTATIVE (AFU_ORTHOLOGUE AFUA_8G07350)-RELATED"/>
    <property type="match status" value="1"/>
</dbReference>
<dbReference type="InterPro" id="IPR011051">
    <property type="entry name" value="RmlC_Cupin_sf"/>
</dbReference>
<dbReference type="EMBL" id="JAGSOV010000035">
    <property type="protein sequence ID" value="MCO1656553.1"/>
    <property type="molecule type" value="Genomic_DNA"/>
</dbReference>
<feature type="domain" description="Cupin type-2" evidence="1">
    <location>
        <begin position="42"/>
        <end position="110"/>
    </location>
</feature>
<accession>A0ABT1A0T6</accession>
<evidence type="ECO:0000259" key="1">
    <source>
        <dbReference type="Pfam" id="PF07883"/>
    </source>
</evidence>
<protein>
    <submittedName>
        <fullName evidence="2">Cupin domain-containing protein</fullName>
    </submittedName>
</protein>